<evidence type="ECO:0000256" key="4">
    <source>
        <dbReference type="ARBA" id="ARBA00022729"/>
    </source>
</evidence>
<dbReference type="SUPFAM" id="SSF53850">
    <property type="entry name" value="Periplasmic binding protein-like II"/>
    <property type="match status" value="1"/>
</dbReference>
<keyword evidence="4" id="KW-0732">Signal</keyword>
<dbReference type="Gene3D" id="3.40.190.10">
    <property type="entry name" value="Periplasmic binding protein-like II"/>
    <property type="match status" value="1"/>
</dbReference>
<dbReference type="NCBIfam" id="TIGR01409">
    <property type="entry name" value="TAT_signal_seq"/>
    <property type="match status" value="1"/>
</dbReference>
<name>A0ABQ5R491_9ACTN</name>
<evidence type="ECO:0000256" key="3">
    <source>
        <dbReference type="ARBA" id="ARBA00022448"/>
    </source>
</evidence>
<dbReference type="PROSITE" id="PS51318">
    <property type="entry name" value="TAT"/>
    <property type="match status" value="1"/>
</dbReference>
<keyword evidence="3" id="KW-0813">Transport</keyword>
<accession>A0ABQ5R491</accession>
<proteinExistence type="inferred from homology"/>
<dbReference type="PANTHER" id="PTHR43649">
    <property type="entry name" value="ARABINOSE-BINDING PROTEIN-RELATED"/>
    <property type="match status" value="1"/>
</dbReference>
<organism evidence="5 6">
    <name type="scientific">Phytohabitans aurantiacus</name>
    <dbReference type="NCBI Taxonomy" id="3016789"/>
    <lineage>
        <taxon>Bacteria</taxon>
        <taxon>Bacillati</taxon>
        <taxon>Actinomycetota</taxon>
        <taxon>Actinomycetes</taxon>
        <taxon>Micromonosporales</taxon>
        <taxon>Micromonosporaceae</taxon>
    </lineage>
</organism>
<evidence type="ECO:0000313" key="6">
    <source>
        <dbReference type="Proteomes" id="UP001144280"/>
    </source>
</evidence>
<dbReference type="InterPro" id="IPR019546">
    <property type="entry name" value="TAT_signal_bac_arc"/>
</dbReference>
<evidence type="ECO:0000313" key="5">
    <source>
        <dbReference type="EMBL" id="GLI01225.1"/>
    </source>
</evidence>
<protein>
    <submittedName>
        <fullName evidence="5">Sugar ABC transporter substrate-binding protein</fullName>
    </submittedName>
</protein>
<dbReference type="InterPro" id="IPR006059">
    <property type="entry name" value="SBP"/>
</dbReference>
<keyword evidence="6" id="KW-1185">Reference proteome</keyword>
<dbReference type="EMBL" id="BSDI01000041">
    <property type="protein sequence ID" value="GLI01225.1"/>
    <property type="molecule type" value="Genomic_DNA"/>
</dbReference>
<comment type="similarity">
    <text evidence="2">Belongs to the bacterial solute-binding protein 1 family.</text>
</comment>
<sequence>MTSPLAGAATNRRNFLGLAGLGVAALAGGGLLSACGGETGSEGAATGTDKIASLLPRLKELNLGIPKPDVPGVRPIADGYTTYPSTLVDAISETPGKSGKVIKTMYPAWGPPAPALGSNQYLAAVNKELGIDVDPSAQDGLVYADKMNALLAARDVPDLLCIPDWEVEKLPRFGDAVKALFEDLTDYLSGDKIDAYPMMATFPTGAWRRSVWNERLMAIPNPTDGPYAWGFFYRKDLLDALGHTYPKSIEELLAVGKAVTNPSKGVWAFDDMFAMVQMFHKVPGADTGWRLKADGTPEHKYETAEFKQAAEVMAQIYKDGLVHPELVASKGADSKKLLESGKILFKQDGMGMWQGMQAEQQKVTPGFNIQPVPIFSATGGDPLVWGDDKPISYTFIKKGLGKERVEELLRVINWCSAPFGTKEWQLRQYGVEGTHYTMTPTGPQKTELGFKEAGDQYFFVSGRSPVVAPTPQTPNYVKDLITYSNSMVKFLEKSPWDDFKLEFPTKYKAETVPTEDKITDVVRGRRPLSDLDKVVQEWRSNGGDEARDFLAKTLSDAGK</sequence>
<dbReference type="RefSeq" id="WP_281902076.1">
    <property type="nucleotide sequence ID" value="NZ_BSDI01000041.1"/>
</dbReference>
<dbReference type="PANTHER" id="PTHR43649:SF31">
    <property type="entry name" value="SN-GLYCEROL-3-PHOSPHATE-BINDING PERIPLASMIC PROTEIN UGPB"/>
    <property type="match status" value="1"/>
</dbReference>
<comment type="caution">
    <text evidence="5">The sequence shown here is derived from an EMBL/GenBank/DDBJ whole genome shotgun (WGS) entry which is preliminary data.</text>
</comment>
<dbReference type="InterPro" id="IPR006311">
    <property type="entry name" value="TAT_signal"/>
</dbReference>
<reference evidence="5" key="1">
    <citation type="submission" date="2022-12" db="EMBL/GenBank/DDBJ databases">
        <title>New Phytohabitans aurantiacus sp. RD004123 nov., an actinomycete isolated from soil.</title>
        <authorList>
            <person name="Triningsih D.W."/>
            <person name="Harunari E."/>
            <person name="Igarashi Y."/>
        </authorList>
    </citation>
    <scope>NUCLEOTIDE SEQUENCE</scope>
    <source>
        <strain evidence="5">RD004123</strain>
    </source>
</reference>
<evidence type="ECO:0000256" key="1">
    <source>
        <dbReference type="ARBA" id="ARBA00004196"/>
    </source>
</evidence>
<evidence type="ECO:0000256" key="2">
    <source>
        <dbReference type="ARBA" id="ARBA00008520"/>
    </source>
</evidence>
<dbReference type="Proteomes" id="UP001144280">
    <property type="component" value="Unassembled WGS sequence"/>
</dbReference>
<dbReference type="InterPro" id="IPR050490">
    <property type="entry name" value="Bact_solute-bd_prot1"/>
</dbReference>
<comment type="subcellular location">
    <subcellularLocation>
        <location evidence="1">Cell envelope</location>
    </subcellularLocation>
</comment>
<gene>
    <name evidence="5" type="ORF">Pa4123_65010</name>
</gene>
<dbReference type="Pfam" id="PF13416">
    <property type="entry name" value="SBP_bac_8"/>
    <property type="match status" value="1"/>
</dbReference>